<gene>
    <name evidence="2" type="primary">131</name>
    <name evidence="2" type="ORF">AH04_131</name>
</gene>
<dbReference type="GeneID" id="77944014"/>
<dbReference type="RefSeq" id="YP_010667885.1">
    <property type="nucleotide sequence ID" value="NC_070952.1"/>
</dbReference>
<feature type="region of interest" description="Disordered" evidence="1">
    <location>
        <begin position="871"/>
        <end position="955"/>
    </location>
</feature>
<evidence type="ECO:0000313" key="3">
    <source>
        <dbReference type="Proteomes" id="UP000827517"/>
    </source>
</evidence>
<feature type="compositionally biased region" description="Basic and acidic residues" evidence="1">
    <location>
        <begin position="871"/>
        <end position="882"/>
    </location>
</feature>
<evidence type="ECO:0000256" key="1">
    <source>
        <dbReference type="SAM" id="MobiDB-lite"/>
    </source>
</evidence>
<feature type="compositionally biased region" description="Acidic residues" evidence="1">
    <location>
        <begin position="894"/>
        <end position="930"/>
    </location>
</feature>
<accession>A0AAE7X0K8</accession>
<keyword evidence="3" id="KW-1185">Reference proteome</keyword>
<reference evidence="2" key="1">
    <citation type="submission" date="2021-07" db="EMBL/GenBank/DDBJ databases">
        <authorList>
            <person name="Roth S.J."/>
            <person name="Krukonis G.P."/>
            <person name="Delesalle V.A."/>
        </authorList>
    </citation>
    <scope>NUCLEOTIDE SEQUENCE</scope>
</reference>
<dbReference type="EMBL" id="MZ501267">
    <property type="protein sequence ID" value="QZA70609.1"/>
    <property type="molecule type" value="Genomic_DNA"/>
</dbReference>
<evidence type="ECO:0000313" key="2">
    <source>
        <dbReference type="EMBL" id="QZA70609.1"/>
    </source>
</evidence>
<organism evidence="2 3">
    <name type="scientific">Erwinia phage AH04</name>
    <dbReference type="NCBI Taxonomy" id="2869569"/>
    <lineage>
        <taxon>Viruses</taxon>
        <taxon>Duplodnaviria</taxon>
        <taxon>Heunggongvirae</taxon>
        <taxon>Uroviricota</taxon>
        <taxon>Caudoviricetes</taxon>
        <taxon>Chimalliviridae</taxon>
        <taxon>Meadowvirus</taxon>
        <taxon>Meadowvirus AH04</taxon>
    </lineage>
</organism>
<sequence length="955" mass="106841">MTTNTQQLPKGYQPVDKTKIKGRLKNLSPLDNNLRSLLVKDPDAKSERAIEEKSKPPFAKVKSISDIISNNIQATTDLRTITHYIKRAEQIWTALLMKPNGDQRQLLIYDTESSEVKNGKLHDLLLQKVENYFTTKFPFEEMAPQIIKDVLFRTGSYVYVNMSHAVLDHLINGMEIVGSEAFKENTANILNKHFVENDWKKARNIGYIRQKKKDTHAMEGLESLYGGSIQRDPEYSLVHPDLNWTFTDNPVVLKVGELAQVMREDRLANAAGMEGINSAISNVFKKEKGKRHKVNNNHVNAPDRKGLNEALSELYPNRNYNQMESLTVRKGKFYTGNGRGIGIGQHWPSESCVTVNVNGEIGKPFGVILLTDPDTGSPLKQVNDVKYYQTANKNGSAGVGTGPAVNSINDVISHIRSVAAGGECTEDMGWMAEFASATLEKEFIQGFINGDLQKDVSISLTEENKKLFLARALKSQGVRAIFVPYEYVTYVATDFNRLGAGRSLVDEAKLHITRLAVLDTASALAQVENSISHTLLEITPEEEDVDIRNTVSLLRDEWFSGNPTLHDILGYNNVSIDAILDRFKEQSLTVKVNASSNPHTVNPDITASQMEREPLKSIDPEARETLLNTVAGFFGLKRSWLEDTGEGNDFAIEALADQELLRNQTNEYSRQFAVFFTDIMRKHMRVNEPLIGDLVAIIKENKTLYEKPDQTGALEAKEDTAEKINKSGDADTEVDELEQIELVLKDFLNTFYVILPTPAITDSLNKLEDKIEAVEKLVESWVALGGGTKMLKRRADEAGLSGDDIVENMKAILLNEAFERYNLPMPFEAILNKGKTGGMMTYINKAVDLDSNVLAFLTEWRKGIHKNEKKADRLKEQVDKDNNPVATDEMPTGEFDDTGDVTEVPQEEETITEPNGEEETIQTEESDEEAQAQNSELNEETKPDDGDDIWSTPGQ</sequence>
<proteinExistence type="predicted"/>
<protein>
    <submittedName>
        <fullName evidence="2">Portal protein</fullName>
    </submittedName>
</protein>
<dbReference type="KEGG" id="vg:77944014"/>
<name>A0AAE7X0K8_9CAUD</name>
<dbReference type="Proteomes" id="UP000827517">
    <property type="component" value="Segment"/>
</dbReference>